<reference evidence="1" key="1">
    <citation type="submission" date="2021-03" db="EMBL/GenBank/DDBJ databases">
        <title>Plesiomonas shigelloides zfcc0051, isolated from zebrafish feces.</title>
        <authorList>
            <person name="Vanderhoek Z."/>
            <person name="Gaulke C."/>
        </authorList>
    </citation>
    <scope>NUCLEOTIDE SEQUENCE</scope>
    <source>
        <strain evidence="1">Zfcc0051</strain>
    </source>
</reference>
<gene>
    <name evidence="1" type="ORF">J2R62_09605</name>
</gene>
<evidence type="ECO:0000313" key="2">
    <source>
        <dbReference type="Proteomes" id="UP000664658"/>
    </source>
</evidence>
<dbReference type="Proteomes" id="UP000664658">
    <property type="component" value="Unassembled WGS sequence"/>
</dbReference>
<dbReference type="AlphaFoldDB" id="A0A8I2B343"/>
<dbReference type="EMBL" id="JAFNAA010000009">
    <property type="protein sequence ID" value="MBO1108476.1"/>
    <property type="molecule type" value="Genomic_DNA"/>
</dbReference>
<sequence length="52" mass="5930">MAKRILKSGHYGGRFFMAGILWPAHGKVEWAVDRQVERVVWKKACCADTEPV</sequence>
<comment type="caution">
    <text evidence="1">The sequence shown here is derived from an EMBL/GenBank/DDBJ whole genome shotgun (WGS) entry which is preliminary data.</text>
</comment>
<name>A0A8I2B343_PLESH</name>
<accession>A0A8I2B343</accession>
<organism evidence="1 2">
    <name type="scientific">Plesiomonas shigelloides</name>
    <name type="common">Aeromonas shigelloides</name>
    <dbReference type="NCBI Taxonomy" id="703"/>
    <lineage>
        <taxon>Bacteria</taxon>
        <taxon>Pseudomonadati</taxon>
        <taxon>Pseudomonadota</taxon>
        <taxon>Gammaproteobacteria</taxon>
        <taxon>Enterobacterales</taxon>
        <taxon>Enterobacteriaceae</taxon>
        <taxon>Plesiomonas</taxon>
    </lineage>
</organism>
<proteinExistence type="predicted"/>
<evidence type="ECO:0000313" key="1">
    <source>
        <dbReference type="EMBL" id="MBO1108476.1"/>
    </source>
</evidence>
<dbReference type="RefSeq" id="WP_207542103.1">
    <property type="nucleotide sequence ID" value="NZ_JAFNAA010000009.1"/>
</dbReference>
<protein>
    <submittedName>
        <fullName evidence="1">Uncharacterized protein</fullName>
    </submittedName>
</protein>